<gene>
    <name evidence="2" type="ORF">UCRPA7_5254</name>
</gene>
<evidence type="ECO:0000313" key="2">
    <source>
        <dbReference type="EMBL" id="EON99198.1"/>
    </source>
</evidence>
<feature type="region of interest" description="Disordered" evidence="1">
    <location>
        <begin position="1"/>
        <end position="23"/>
    </location>
</feature>
<dbReference type="HOGENOM" id="CLU_1817143_0_0_1"/>
<proteinExistence type="predicted"/>
<dbReference type="Proteomes" id="UP000014074">
    <property type="component" value="Unassembled WGS sequence"/>
</dbReference>
<accession>R8BIP4</accession>
<reference evidence="3" key="1">
    <citation type="journal article" date="2013" name="Genome Announc.">
        <title>Draft genome sequence of the ascomycete Phaeoacremonium aleophilum strain UCR-PA7, a causal agent of the esca disease complex in grapevines.</title>
        <authorList>
            <person name="Blanco-Ulate B."/>
            <person name="Rolshausen P."/>
            <person name="Cantu D."/>
        </authorList>
    </citation>
    <scope>NUCLEOTIDE SEQUENCE [LARGE SCALE GENOMIC DNA]</scope>
    <source>
        <strain evidence="3">UCR-PA7</strain>
    </source>
</reference>
<dbReference type="GeneID" id="19325789"/>
<dbReference type="RefSeq" id="XP_007915992.1">
    <property type="nucleotide sequence ID" value="XM_007917801.1"/>
</dbReference>
<dbReference type="KEGG" id="tmn:UCRPA7_5254"/>
<keyword evidence="3" id="KW-1185">Reference proteome</keyword>
<evidence type="ECO:0000313" key="3">
    <source>
        <dbReference type="Proteomes" id="UP000014074"/>
    </source>
</evidence>
<dbReference type="AlphaFoldDB" id="R8BIP4"/>
<name>R8BIP4_PHAM7</name>
<organism evidence="2 3">
    <name type="scientific">Phaeoacremonium minimum (strain UCR-PA7)</name>
    <name type="common">Esca disease fungus</name>
    <name type="synonym">Togninia minima</name>
    <dbReference type="NCBI Taxonomy" id="1286976"/>
    <lineage>
        <taxon>Eukaryota</taxon>
        <taxon>Fungi</taxon>
        <taxon>Dikarya</taxon>
        <taxon>Ascomycota</taxon>
        <taxon>Pezizomycotina</taxon>
        <taxon>Sordariomycetes</taxon>
        <taxon>Sordariomycetidae</taxon>
        <taxon>Togniniales</taxon>
        <taxon>Togniniaceae</taxon>
        <taxon>Phaeoacremonium</taxon>
    </lineage>
</organism>
<evidence type="ECO:0000256" key="1">
    <source>
        <dbReference type="SAM" id="MobiDB-lite"/>
    </source>
</evidence>
<protein>
    <submittedName>
        <fullName evidence="2">Uncharacterized protein</fullName>
    </submittedName>
</protein>
<dbReference type="EMBL" id="KB933176">
    <property type="protein sequence ID" value="EON99198.1"/>
    <property type="molecule type" value="Genomic_DNA"/>
</dbReference>
<sequence length="142" mass="15673">MTASTPAYSPIKPESPATGKEQYFDVVGYRDSSDTKSYVKDDSSPYLRVTVNAARGVAETAAGEAIAVTINPKEVLKVIVKNIDQDKATVALTVKDPESRPEYWAFGTRNIDGRPVSGKIQARLFCKWIRSLNSNVQYLNTR</sequence>